<dbReference type="GO" id="GO:0003824">
    <property type="term" value="F:catalytic activity"/>
    <property type="evidence" value="ECO:0007669"/>
    <property type="project" value="UniProtKB-ARBA"/>
</dbReference>
<evidence type="ECO:0000259" key="2">
    <source>
        <dbReference type="Pfam" id="PF12697"/>
    </source>
</evidence>
<dbReference type="STRING" id="504805.SAMN05421505_13849"/>
<dbReference type="Pfam" id="PF06197">
    <property type="entry name" value="DUF998"/>
    <property type="match status" value="1"/>
</dbReference>
<keyword evidence="4" id="KW-1185">Reference proteome</keyword>
<dbReference type="AlphaFoldDB" id="A0A1G8IQY2"/>
<dbReference type="EMBL" id="FNCN01000038">
    <property type="protein sequence ID" value="SDI21273.1"/>
    <property type="molecule type" value="Genomic_DNA"/>
</dbReference>
<feature type="transmembrane region" description="Helical" evidence="1">
    <location>
        <begin position="54"/>
        <end position="74"/>
    </location>
</feature>
<dbReference type="Pfam" id="PF12697">
    <property type="entry name" value="Abhydrolase_6"/>
    <property type="match status" value="1"/>
</dbReference>
<evidence type="ECO:0000313" key="4">
    <source>
        <dbReference type="Proteomes" id="UP000198923"/>
    </source>
</evidence>
<evidence type="ECO:0000256" key="1">
    <source>
        <dbReference type="SAM" id="Phobius"/>
    </source>
</evidence>
<keyword evidence="1" id="KW-1133">Transmembrane helix</keyword>
<name>A0A1G8IQY2_9ACTN</name>
<evidence type="ECO:0000313" key="3">
    <source>
        <dbReference type="EMBL" id="SDI21273.1"/>
    </source>
</evidence>
<sequence>MTDPRTLTRVAAWLLVAAALLYSLWLPQQYLNPHIDRVTAYISELDAADQPWSWIGRLGDALAGAAVLAAVALVPDPRPNRWSLTGWIGLAVFGAATLIDGMLALDCATLSDPACLAREHAGTVSLSHDLHTASSAVAAFGAMFSLLTLPVGSRSRAIRYGGAVLAPAALAATVWTLLAVSLQGQVGAAQRLQVALFALWTVVVAYGLPRAGPAGRRGGVHVVREGTGTPVIVLASGIAGAWFHWDGVAAALRGEGTVVGFDRPGLGRSPAPVVPPTLRREAVRLLALAGGSPAVLVAHSAAAWHAEACARWWPGPVVGMVLVDPSCEPGGRRGTAFGRALRGAMPALGGTFGMAVLARLLGPPAHRLLAPDGPGDGREREVYGSARVAAASAGEWLAYRDMAHDMAALRRERPYPPIPTVVIGTGADDRCQRDLAASLRAELVVLPGCGHQVHLERPAAVAAAVRAVIAAWKRGGRRSGPRSDPH</sequence>
<gene>
    <name evidence="3" type="ORF">SAMN05421505_13849</name>
</gene>
<organism evidence="3 4">
    <name type="scientific">Sinosporangium album</name>
    <dbReference type="NCBI Taxonomy" id="504805"/>
    <lineage>
        <taxon>Bacteria</taxon>
        <taxon>Bacillati</taxon>
        <taxon>Actinomycetota</taxon>
        <taxon>Actinomycetes</taxon>
        <taxon>Streptosporangiales</taxon>
        <taxon>Streptosporangiaceae</taxon>
        <taxon>Sinosporangium</taxon>
    </lineage>
</organism>
<feature type="domain" description="AB hydrolase-1" evidence="2">
    <location>
        <begin position="232"/>
        <end position="464"/>
    </location>
</feature>
<dbReference type="RefSeq" id="WP_176955699.1">
    <property type="nucleotide sequence ID" value="NZ_FNCN01000038.1"/>
</dbReference>
<feature type="transmembrane region" description="Helical" evidence="1">
    <location>
        <begin position="86"/>
        <end position="105"/>
    </location>
</feature>
<dbReference type="Gene3D" id="3.40.50.1820">
    <property type="entry name" value="alpha/beta hydrolase"/>
    <property type="match status" value="1"/>
</dbReference>
<feature type="transmembrane region" description="Helical" evidence="1">
    <location>
        <begin position="163"/>
        <end position="182"/>
    </location>
</feature>
<keyword evidence="1" id="KW-0812">Transmembrane</keyword>
<feature type="transmembrane region" description="Helical" evidence="1">
    <location>
        <begin position="188"/>
        <end position="208"/>
    </location>
</feature>
<dbReference type="InterPro" id="IPR009339">
    <property type="entry name" value="DUF998"/>
</dbReference>
<dbReference type="Proteomes" id="UP000198923">
    <property type="component" value="Unassembled WGS sequence"/>
</dbReference>
<dbReference type="PANTHER" id="PTHR43689:SF8">
    <property type="entry name" value="ALPHA_BETA-HYDROLASES SUPERFAMILY PROTEIN"/>
    <property type="match status" value="1"/>
</dbReference>
<reference evidence="3 4" key="1">
    <citation type="submission" date="2016-10" db="EMBL/GenBank/DDBJ databases">
        <authorList>
            <person name="de Groot N.N."/>
        </authorList>
    </citation>
    <scope>NUCLEOTIDE SEQUENCE [LARGE SCALE GENOMIC DNA]</scope>
    <source>
        <strain evidence="3 4">CPCC 201354</strain>
    </source>
</reference>
<dbReference type="InterPro" id="IPR029058">
    <property type="entry name" value="AB_hydrolase_fold"/>
</dbReference>
<dbReference type="PANTHER" id="PTHR43689">
    <property type="entry name" value="HYDROLASE"/>
    <property type="match status" value="1"/>
</dbReference>
<feature type="transmembrane region" description="Helical" evidence="1">
    <location>
        <begin position="133"/>
        <end position="151"/>
    </location>
</feature>
<accession>A0A1G8IQY2</accession>
<proteinExistence type="predicted"/>
<protein>
    <submittedName>
        <fullName evidence="3">Pimeloyl-ACP methyl ester carboxylesterase</fullName>
    </submittedName>
</protein>
<feature type="transmembrane region" description="Helical" evidence="1">
    <location>
        <begin position="7"/>
        <end position="25"/>
    </location>
</feature>
<keyword evidence="1" id="KW-0472">Membrane</keyword>
<dbReference type="SUPFAM" id="SSF53474">
    <property type="entry name" value="alpha/beta-Hydrolases"/>
    <property type="match status" value="1"/>
</dbReference>
<dbReference type="InterPro" id="IPR000073">
    <property type="entry name" value="AB_hydrolase_1"/>
</dbReference>